<accession>A0A846WS44</accession>
<dbReference type="InterPro" id="IPR017517">
    <property type="entry name" value="Maleyloyr_isom"/>
</dbReference>
<dbReference type="Gene3D" id="1.20.120.450">
    <property type="entry name" value="dinb family like domain"/>
    <property type="match status" value="1"/>
</dbReference>
<dbReference type="InterPro" id="IPR034660">
    <property type="entry name" value="DinB/YfiT-like"/>
</dbReference>
<reference evidence="2 3" key="1">
    <citation type="submission" date="2020-04" db="EMBL/GenBank/DDBJ databases">
        <title>MicrobeNet Type strains.</title>
        <authorList>
            <person name="Nicholson A.C."/>
        </authorList>
    </citation>
    <scope>NUCLEOTIDE SEQUENCE [LARGE SCALE GENOMIC DNA]</scope>
    <source>
        <strain evidence="2 3">ATCC BAA-14</strain>
    </source>
</reference>
<comment type="caution">
    <text evidence="2">The sequence shown here is derived from an EMBL/GenBank/DDBJ whole genome shotgun (WGS) entry which is preliminary data.</text>
</comment>
<protein>
    <submittedName>
        <fullName evidence="2">Maleylpyruvate isomerase family mycothiol-dependent enzyme</fullName>
    </submittedName>
</protein>
<dbReference type="OMA" id="WPMVHAE"/>
<dbReference type="AlphaFoldDB" id="A0A846WS44"/>
<evidence type="ECO:0000259" key="1">
    <source>
        <dbReference type="Pfam" id="PF11716"/>
    </source>
</evidence>
<sequence>MGSRREIWPVVHAERRRLVDALENVDEDAWATPSLCPGWDVHDVLAHLVDGARTTRTAFVCRMMRSRFDFDADNDRGIVSAKAPDPRETLARLARSAQLRRTPPAAPATRLVEVFVHGEDIRRPLGIDADLPVKHVMTALVHQTRTRVAWGGGRERVNGLHLVVTDAEMLYGEGPTVRGRAIDLLLAVSGRPVADGALTGPGAARLRTYAVAH</sequence>
<dbReference type="Pfam" id="PF11716">
    <property type="entry name" value="MDMPI_N"/>
    <property type="match status" value="1"/>
</dbReference>
<dbReference type="RefSeq" id="WP_006370038.1">
    <property type="nucleotide sequence ID" value="NZ_CP085887.1"/>
</dbReference>
<dbReference type="GO" id="GO:0016853">
    <property type="term" value="F:isomerase activity"/>
    <property type="evidence" value="ECO:0007669"/>
    <property type="project" value="UniProtKB-KW"/>
</dbReference>
<dbReference type="NCBIfam" id="TIGR03083">
    <property type="entry name" value="maleylpyruvate isomerase family mycothiol-dependent enzyme"/>
    <property type="match status" value="1"/>
</dbReference>
<gene>
    <name evidence="2" type="ORF">HGA05_22755</name>
</gene>
<proteinExistence type="predicted"/>
<dbReference type="SUPFAM" id="SSF109854">
    <property type="entry name" value="DinB/YfiT-like putative metalloenzymes"/>
    <property type="match status" value="1"/>
</dbReference>
<organism evidence="2 3">
    <name type="scientific">Gordonia polyisoprenivorans</name>
    <dbReference type="NCBI Taxonomy" id="84595"/>
    <lineage>
        <taxon>Bacteria</taxon>
        <taxon>Bacillati</taxon>
        <taxon>Actinomycetota</taxon>
        <taxon>Actinomycetes</taxon>
        <taxon>Mycobacteriales</taxon>
        <taxon>Gordoniaceae</taxon>
        <taxon>Gordonia</taxon>
    </lineage>
</organism>
<evidence type="ECO:0000313" key="3">
    <source>
        <dbReference type="Proteomes" id="UP000563898"/>
    </source>
</evidence>
<keyword evidence="2" id="KW-0670">Pyruvate</keyword>
<dbReference type="GeneID" id="90161644"/>
<dbReference type="GO" id="GO:0046872">
    <property type="term" value="F:metal ion binding"/>
    <property type="evidence" value="ECO:0007669"/>
    <property type="project" value="InterPro"/>
</dbReference>
<dbReference type="EMBL" id="JAAXPC010000017">
    <property type="protein sequence ID" value="NKY04392.1"/>
    <property type="molecule type" value="Genomic_DNA"/>
</dbReference>
<feature type="domain" description="Mycothiol-dependent maleylpyruvate isomerase metal-binding" evidence="1">
    <location>
        <begin position="11"/>
        <end position="100"/>
    </location>
</feature>
<dbReference type="InterPro" id="IPR024344">
    <property type="entry name" value="MDMPI_metal-binding"/>
</dbReference>
<dbReference type="Proteomes" id="UP000563898">
    <property type="component" value="Unassembled WGS sequence"/>
</dbReference>
<keyword evidence="2" id="KW-0413">Isomerase</keyword>
<name>A0A846WS44_9ACTN</name>
<evidence type="ECO:0000313" key="2">
    <source>
        <dbReference type="EMBL" id="NKY04392.1"/>
    </source>
</evidence>